<feature type="signal peptide" evidence="1">
    <location>
        <begin position="1"/>
        <end position="26"/>
    </location>
</feature>
<name>A0A366F9Z8_9HYPH</name>
<dbReference type="RefSeq" id="WP_113890414.1">
    <property type="nucleotide sequence ID" value="NZ_QNRK01000018.1"/>
</dbReference>
<proteinExistence type="predicted"/>
<dbReference type="OrthoDB" id="8301995at2"/>
<keyword evidence="1" id="KW-0732">Signal</keyword>
<reference evidence="2 3" key="1">
    <citation type="submission" date="2018-06" db="EMBL/GenBank/DDBJ databases">
        <title>Genomic Encyclopedia of Type Strains, Phase IV (KMG-IV): sequencing the most valuable type-strain genomes for metagenomic binning, comparative biology and taxonomic classification.</title>
        <authorList>
            <person name="Goeker M."/>
        </authorList>
    </citation>
    <scope>NUCLEOTIDE SEQUENCE [LARGE SCALE GENOMIC DNA]</scope>
    <source>
        <strain evidence="2 3">DSM 24875</strain>
    </source>
</reference>
<evidence type="ECO:0000313" key="3">
    <source>
        <dbReference type="Proteomes" id="UP000253529"/>
    </source>
</evidence>
<feature type="chain" id="PRO_5016899888" description="DUF2125 domain-containing protein" evidence="1">
    <location>
        <begin position="27"/>
        <end position="485"/>
    </location>
</feature>
<protein>
    <recommendedName>
        <fullName evidence="4">DUF2125 domain-containing protein</fullName>
    </recommendedName>
</protein>
<dbReference type="Proteomes" id="UP000253529">
    <property type="component" value="Unassembled WGS sequence"/>
</dbReference>
<dbReference type="AlphaFoldDB" id="A0A366F9Z8"/>
<dbReference type="EMBL" id="QNRK01000018">
    <property type="protein sequence ID" value="RBP10589.1"/>
    <property type="molecule type" value="Genomic_DNA"/>
</dbReference>
<evidence type="ECO:0000313" key="2">
    <source>
        <dbReference type="EMBL" id="RBP10589.1"/>
    </source>
</evidence>
<organism evidence="2 3">
    <name type="scientific">Roseiarcus fermentans</name>
    <dbReference type="NCBI Taxonomy" id="1473586"/>
    <lineage>
        <taxon>Bacteria</taxon>
        <taxon>Pseudomonadati</taxon>
        <taxon>Pseudomonadota</taxon>
        <taxon>Alphaproteobacteria</taxon>
        <taxon>Hyphomicrobiales</taxon>
        <taxon>Roseiarcaceae</taxon>
        <taxon>Roseiarcus</taxon>
    </lineage>
</organism>
<evidence type="ECO:0008006" key="4">
    <source>
        <dbReference type="Google" id="ProtNLM"/>
    </source>
</evidence>
<sequence length="485" mass="49647">MIATVFCRRAALAGLLAGVAIVPAFAGDRPATPEGARTVQAFLDRFVPAPPAGGSALVSVKPDGQAYILSVDLAAVNGLFKGAGVGATYEPATLVYKLFEQDDGKWRVVQDSLPRIVTRTGDATSVFEVENYRQTLVVDPQLAWWTSGAASAGKGLLTAEAPKLAQAFDFGSLAGDYATTVKPDGAVSSTVRQAFGDVGFKISVTDKDGNPVASSGRLESASVNLGVDGLNTRKLFDLVSLLSVHRADLAQHESELKDLLRTLAAPGTRFVEGGEATKLMIASPIGAIALAGAKLGVGVTNAGPDSAVDATLDAEGLSLPAGLAPPNAADLTPSKVNLAFTVKGIDIAAAAAKAIESLRLGGPGPAISDDDSARVSAALIGAGPLKVVLAPSHVVAPAIDADLAGEMRYAAGRTSGVVTIRMRNFDRTMSAVRELGPEVAAKSLPMVAMAKGLAKTESDGALSWLVEIGDDRSITVNGVRLSADK</sequence>
<evidence type="ECO:0000256" key="1">
    <source>
        <dbReference type="SAM" id="SignalP"/>
    </source>
</evidence>
<accession>A0A366F9Z8</accession>
<gene>
    <name evidence="2" type="ORF">DFR50_11875</name>
</gene>
<keyword evidence="3" id="KW-1185">Reference proteome</keyword>
<comment type="caution">
    <text evidence="2">The sequence shown here is derived from an EMBL/GenBank/DDBJ whole genome shotgun (WGS) entry which is preliminary data.</text>
</comment>